<dbReference type="Proteomes" id="UP000031802">
    <property type="component" value="Unassembled WGS sequence"/>
</dbReference>
<protein>
    <recommendedName>
        <fullName evidence="2">Helicase HerA-like C-terminal domain-containing protein</fullName>
    </recommendedName>
</protein>
<evidence type="ECO:0000313" key="3">
    <source>
        <dbReference type="EMBL" id="KGE13983.1"/>
    </source>
</evidence>
<dbReference type="InterPro" id="IPR051162">
    <property type="entry name" value="T4SS_component"/>
</dbReference>
<keyword evidence="4" id="KW-1185">Reference proteome</keyword>
<proteinExistence type="predicted"/>
<comment type="caution">
    <text evidence="3">The sequence shown here is derived from an EMBL/GenBank/DDBJ whole genome shotgun (WGS) entry which is preliminary data.</text>
</comment>
<organism evidence="3 4">
    <name type="scientific">Sphingobacterium deserti</name>
    <dbReference type="NCBI Taxonomy" id="1229276"/>
    <lineage>
        <taxon>Bacteria</taxon>
        <taxon>Pseudomonadati</taxon>
        <taxon>Bacteroidota</taxon>
        <taxon>Sphingobacteriia</taxon>
        <taxon>Sphingobacteriales</taxon>
        <taxon>Sphingobacteriaceae</taxon>
        <taxon>Sphingobacterium</taxon>
    </lineage>
</organism>
<name>A0A0B8T3Z2_9SPHI</name>
<dbReference type="eggNOG" id="COG0433">
    <property type="taxonomic scope" value="Bacteria"/>
</dbReference>
<dbReference type="OrthoDB" id="9758751at2"/>
<dbReference type="InterPro" id="IPR033186">
    <property type="entry name" value="HerA_C"/>
</dbReference>
<evidence type="ECO:0000259" key="2">
    <source>
        <dbReference type="Pfam" id="PF05872"/>
    </source>
</evidence>
<dbReference type="AlphaFoldDB" id="A0A0B8T3Z2"/>
<dbReference type="InterPro" id="IPR027417">
    <property type="entry name" value="P-loop_NTPase"/>
</dbReference>
<dbReference type="Pfam" id="PF05872">
    <property type="entry name" value="HerA_C"/>
    <property type="match status" value="1"/>
</dbReference>
<gene>
    <name evidence="3" type="ORF">DI53_2177</name>
</gene>
<dbReference type="PATRIC" id="fig|1229276.3.peg.2239"/>
<dbReference type="SUPFAM" id="SSF52540">
    <property type="entry name" value="P-loop containing nucleoside triphosphate hydrolases"/>
    <property type="match status" value="1"/>
</dbReference>
<accession>A0A0B8T3Z2</accession>
<dbReference type="EMBL" id="JJMU01000032">
    <property type="protein sequence ID" value="KGE13983.1"/>
    <property type="molecule type" value="Genomic_DNA"/>
</dbReference>
<feature type="region of interest" description="Disordered" evidence="1">
    <location>
        <begin position="457"/>
        <end position="490"/>
    </location>
</feature>
<feature type="domain" description="Helicase HerA-like C-terminal" evidence="2">
    <location>
        <begin position="37"/>
        <end position="492"/>
    </location>
</feature>
<sequence>MDDTQQEFVRKVTTSYSPKGAYIQLGAGILNGEVLSAAKVNLALKVMNRHGLIAGATGTGKTRTLQLIAEQLADAGVPVFMLDVKGDLSGLSEPGITNQALIERGTLVGLPFEATGFPVEFYSLSGKQGIPMRITVQDFGPVMLARILDLNDTQAGVLAAVFKYAADQQWPIIKLEDLKKLLTYLTEGPGAAEIKDDYGKISSATSGTILRKIVAVEQQGVSHIFGERAFDIQDLFQKIDGKGVISLLNIADIQDQPLLYSTFLLSLLAQLFKKLPEVGDLDKPKLVFFFDEAHLLFNGASKAFLGQIEQIVRLIRSKGIGVFFCTQAATDIPESVLGQLGNRVQHALRAFTPNDAENLRKTVKTYPHSSFYEIDKILTTLGTGQALVTVLNEKGIPTEVVATHLVAARAVMGPCTPQHYADIVSQSEFLAKYHIPIDSRSAADIVEEKMAAFETEKMREKVAKETSQTTGSKSRSRRQTPLEAAQTQASRTLAREGVKLLGKIANGILGAIFKKK</sequence>
<reference evidence="4" key="1">
    <citation type="submission" date="2014-04" db="EMBL/GenBank/DDBJ databases">
        <title>Whole-Genome optical mapping and complete genome sequence of Sphingobacterium deserti sp. nov., a new spaces isolated from desert in the west of China.</title>
        <authorList>
            <person name="Teng C."/>
            <person name="Zhou Z."/>
            <person name="Li X."/>
            <person name="Chen M."/>
            <person name="Lin M."/>
            <person name="Wang L."/>
            <person name="Su S."/>
            <person name="Zhang C."/>
            <person name="Zhang W."/>
        </authorList>
    </citation>
    <scope>NUCLEOTIDE SEQUENCE [LARGE SCALE GENOMIC DNA]</scope>
    <source>
        <strain evidence="4">ACCC05744</strain>
    </source>
</reference>
<dbReference type="STRING" id="1229276.DI53_2177"/>
<evidence type="ECO:0000313" key="4">
    <source>
        <dbReference type="Proteomes" id="UP000031802"/>
    </source>
</evidence>
<dbReference type="Gene3D" id="3.40.50.300">
    <property type="entry name" value="P-loop containing nucleotide triphosphate hydrolases"/>
    <property type="match status" value="2"/>
</dbReference>
<dbReference type="PANTHER" id="PTHR30121:SF6">
    <property type="entry name" value="SLR6007 PROTEIN"/>
    <property type="match status" value="1"/>
</dbReference>
<dbReference type="PANTHER" id="PTHR30121">
    <property type="entry name" value="UNCHARACTERIZED PROTEIN YJGR-RELATED"/>
    <property type="match status" value="1"/>
</dbReference>
<dbReference type="RefSeq" id="WP_037498878.1">
    <property type="nucleotide sequence ID" value="NZ_JJMU01000032.1"/>
</dbReference>
<reference evidence="3 4" key="2">
    <citation type="journal article" date="2015" name="PLoS ONE">
        <title>Whole-Genome Optical Mapping and Finished Genome Sequence of Sphingobacterium deserti sp. nov., a New Species Isolated from the Western Desert of China.</title>
        <authorList>
            <person name="Teng C."/>
            <person name="Zhou Z."/>
            <person name="Molnar I."/>
            <person name="Li X."/>
            <person name="Tang R."/>
            <person name="Chen M."/>
            <person name="Wang L."/>
            <person name="Su S."/>
            <person name="Zhang W."/>
            <person name="Lin M."/>
        </authorList>
    </citation>
    <scope>NUCLEOTIDE SEQUENCE [LARGE SCALE GENOMIC DNA]</scope>
    <source>
        <strain evidence="4">ACCC05744</strain>
    </source>
</reference>
<evidence type="ECO:0000256" key="1">
    <source>
        <dbReference type="SAM" id="MobiDB-lite"/>
    </source>
</evidence>